<keyword evidence="4" id="KW-1185">Reference proteome</keyword>
<evidence type="ECO:0000313" key="4">
    <source>
        <dbReference type="Proteomes" id="UP001176961"/>
    </source>
</evidence>
<evidence type="ECO:0000256" key="2">
    <source>
        <dbReference type="SAM" id="Phobius"/>
    </source>
</evidence>
<protein>
    <submittedName>
        <fullName evidence="3">Uncharacterized protein</fullName>
    </submittedName>
</protein>
<feature type="compositionally biased region" description="Basic and acidic residues" evidence="1">
    <location>
        <begin position="74"/>
        <end position="90"/>
    </location>
</feature>
<name>A0AA36DLV8_CYLNA</name>
<organism evidence="3 4">
    <name type="scientific">Cylicocyclus nassatus</name>
    <name type="common">Nematode worm</name>
    <dbReference type="NCBI Taxonomy" id="53992"/>
    <lineage>
        <taxon>Eukaryota</taxon>
        <taxon>Metazoa</taxon>
        <taxon>Ecdysozoa</taxon>
        <taxon>Nematoda</taxon>
        <taxon>Chromadorea</taxon>
        <taxon>Rhabditida</taxon>
        <taxon>Rhabditina</taxon>
        <taxon>Rhabditomorpha</taxon>
        <taxon>Strongyloidea</taxon>
        <taxon>Strongylidae</taxon>
        <taxon>Cylicocyclus</taxon>
    </lineage>
</organism>
<dbReference type="Proteomes" id="UP001176961">
    <property type="component" value="Unassembled WGS sequence"/>
</dbReference>
<keyword evidence="2" id="KW-0812">Transmembrane</keyword>
<dbReference type="EMBL" id="CATQJL010000001">
    <property type="protein sequence ID" value="CAJ0588808.1"/>
    <property type="molecule type" value="Genomic_DNA"/>
</dbReference>
<feature type="compositionally biased region" description="Basic and acidic residues" evidence="1">
    <location>
        <begin position="52"/>
        <end position="66"/>
    </location>
</feature>
<dbReference type="AlphaFoldDB" id="A0AA36DLV8"/>
<gene>
    <name evidence="3" type="ORF">CYNAS_LOCUS791</name>
</gene>
<feature type="transmembrane region" description="Helical" evidence="2">
    <location>
        <begin position="110"/>
        <end position="134"/>
    </location>
</feature>
<evidence type="ECO:0000256" key="1">
    <source>
        <dbReference type="SAM" id="MobiDB-lite"/>
    </source>
</evidence>
<comment type="caution">
    <text evidence="3">The sequence shown here is derived from an EMBL/GenBank/DDBJ whole genome shotgun (WGS) entry which is preliminary data.</text>
</comment>
<reference evidence="3" key="1">
    <citation type="submission" date="2023-07" db="EMBL/GenBank/DDBJ databases">
        <authorList>
            <consortium name="CYATHOMIX"/>
        </authorList>
    </citation>
    <scope>NUCLEOTIDE SEQUENCE</scope>
    <source>
        <strain evidence="3">N/A</strain>
    </source>
</reference>
<feature type="compositionally biased region" description="Pro residues" evidence="1">
    <location>
        <begin position="19"/>
        <end position="30"/>
    </location>
</feature>
<proteinExistence type="predicted"/>
<evidence type="ECO:0000313" key="3">
    <source>
        <dbReference type="EMBL" id="CAJ0588808.1"/>
    </source>
</evidence>
<keyword evidence="2" id="KW-0472">Membrane</keyword>
<accession>A0AA36DLV8</accession>
<keyword evidence="2" id="KW-1133">Transmembrane helix</keyword>
<feature type="region of interest" description="Disordered" evidence="1">
    <location>
        <begin position="1"/>
        <end position="90"/>
    </location>
</feature>
<sequence length="148" mass="16509">MYKEGEDSYEQLGPSGAAPAPPPPPPPPAETKPRDEAKTKTNTVGQFALRHRPGDDVDLSSDHERATLTGGAISDEKMSRSRDKEKDKKLEEKPFMLDIKPYKEPTMLKFCHIVTLLLLVLSFLLMALTVVQFVDIFVWLPLLFGDTA</sequence>